<organism evidence="1 2">
    <name type="scientific">Pleurodeles waltl</name>
    <name type="common">Iberian ribbed newt</name>
    <dbReference type="NCBI Taxonomy" id="8319"/>
    <lineage>
        <taxon>Eukaryota</taxon>
        <taxon>Metazoa</taxon>
        <taxon>Chordata</taxon>
        <taxon>Craniata</taxon>
        <taxon>Vertebrata</taxon>
        <taxon>Euteleostomi</taxon>
        <taxon>Amphibia</taxon>
        <taxon>Batrachia</taxon>
        <taxon>Caudata</taxon>
        <taxon>Salamandroidea</taxon>
        <taxon>Salamandridae</taxon>
        <taxon>Pleurodelinae</taxon>
        <taxon>Pleurodeles</taxon>
    </lineage>
</organism>
<evidence type="ECO:0000313" key="1">
    <source>
        <dbReference type="EMBL" id="KAJ1206736.1"/>
    </source>
</evidence>
<name>A0AAV7W1B5_PLEWA</name>
<dbReference type="AlphaFoldDB" id="A0AAV7W1B5"/>
<proteinExistence type="predicted"/>
<reference evidence="1" key="1">
    <citation type="journal article" date="2022" name="bioRxiv">
        <title>Sequencing and chromosome-scale assembly of the giantPleurodeles waltlgenome.</title>
        <authorList>
            <person name="Brown T."/>
            <person name="Elewa A."/>
            <person name="Iarovenko S."/>
            <person name="Subramanian E."/>
            <person name="Araus A.J."/>
            <person name="Petzold A."/>
            <person name="Susuki M."/>
            <person name="Suzuki K.-i.T."/>
            <person name="Hayashi T."/>
            <person name="Toyoda A."/>
            <person name="Oliveira C."/>
            <person name="Osipova E."/>
            <person name="Leigh N.D."/>
            <person name="Simon A."/>
            <person name="Yun M.H."/>
        </authorList>
    </citation>
    <scope>NUCLEOTIDE SEQUENCE</scope>
    <source>
        <strain evidence="1">20211129_DDA</strain>
        <tissue evidence="1">Liver</tissue>
    </source>
</reference>
<dbReference type="EMBL" id="JANPWB010000002">
    <property type="protein sequence ID" value="KAJ1206736.1"/>
    <property type="molecule type" value="Genomic_DNA"/>
</dbReference>
<evidence type="ECO:0000313" key="2">
    <source>
        <dbReference type="Proteomes" id="UP001066276"/>
    </source>
</evidence>
<protein>
    <submittedName>
        <fullName evidence="1">Uncharacterized protein</fullName>
    </submittedName>
</protein>
<sequence>MLDLDAVSVVSEFVSDEIRAIEEKQWLECDHKDSVLQEVKQYMMMGWPEKKEILEEIAPFFKVKDELEIESVLVFKRGNCVPPKVHQSKEVAKRDCSDTLLLLVGKARKILINSFVASSAAMRTDQSG</sequence>
<comment type="caution">
    <text evidence="1">The sequence shown here is derived from an EMBL/GenBank/DDBJ whole genome shotgun (WGS) entry which is preliminary data.</text>
</comment>
<gene>
    <name evidence="1" type="ORF">NDU88_002137</name>
</gene>
<keyword evidence="2" id="KW-1185">Reference proteome</keyword>
<accession>A0AAV7W1B5</accession>
<dbReference type="Proteomes" id="UP001066276">
    <property type="component" value="Chromosome 1_2"/>
</dbReference>